<keyword evidence="8" id="KW-0653">Protein transport</keyword>
<evidence type="ECO:0000259" key="14">
    <source>
        <dbReference type="SMART" id="SM00382"/>
    </source>
</evidence>
<evidence type="ECO:0000256" key="12">
    <source>
        <dbReference type="ARBA" id="ARBA00048778"/>
    </source>
</evidence>
<dbReference type="InterPro" id="IPR003960">
    <property type="entry name" value="ATPase_AAA_CS"/>
</dbReference>
<evidence type="ECO:0000256" key="13">
    <source>
        <dbReference type="SAM" id="MobiDB-lite"/>
    </source>
</evidence>
<evidence type="ECO:0000256" key="7">
    <source>
        <dbReference type="ARBA" id="ARBA00022840"/>
    </source>
</evidence>
<dbReference type="Gene3D" id="1.10.8.60">
    <property type="match status" value="2"/>
</dbReference>
<dbReference type="InterPro" id="IPR029067">
    <property type="entry name" value="CDC48_domain_2-like_sf"/>
</dbReference>
<dbReference type="Gene3D" id="3.40.50.300">
    <property type="entry name" value="P-loop containing nucleotide triphosphate hydrolases"/>
    <property type="match status" value="2"/>
</dbReference>
<evidence type="ECO:0000256" key="11">
    <source>
        <dbReference type="ARBA" id="ARBA00034532"/>
    </source>
</evidence>
<evidence type="ECO:0000256" key="3">
    <source>
        <dbReference type="ARBA" id="ARBA00022448"/>
    </source>
</evidence>
<evidence type="ECO:0000256" key="10">
    <source>
        <dbReference type="ARBA" id="ARBA00032509"/>
    </source>
</evidence>
<dbReference type="Pfam" id="PF00004">
    <property type="entry name" value="AAA"/>
    <property type="match status" value="2"/>
</dbReference>
<evidence type="ECO:0000256" key="2">
    <source>
        <dbReference type="ARBA" id="ARBA00006914"/>
    </source>
</evidence>
<evidence type="ECO:0000256" key="5">
    <source>
        <dbReference type="ARBA" id="ARBA00022741"/>
    </source>
</evidence>
<protein>
    <recommendedName>
        <fullName evidence="11">Peroxisomal ATPase PEX1</fullName>
    </recommendedName>
    <alternativeName>
        <fullName evidence="10">Peroxin-1</fullName>
    </alternativeName>
</protein>
<keyword evidence="15" id="KW-1185">Reference proteome</keyword>
<dbReference type="SUPFAM" id="SSF50692">
    <property type="entry name" value="ADC-like"/>
    <property type="match status" value="1"/>
</dbReference>
<comment type="catalytic activity">
    <reaction evidence="12">
        <text>ATP + H2O = ADP + phosphate + H(+)</text>
        <dbReference type="Rhea" id="RHEA:13065"/>
        <dbReference type="ChEBI" id="CHEBI:15377"/>
        <dbReference type="ChEBI" id="CHEBI:15378"/>
        <dbReference type="ChEBI" id="CHEBI:30616"/>
        <dbReference type="ChEBI" id="CHEBI:43474"/>
        <dbReference type="ChEBI" id="CHEBI:456216"/>
    </reaction>
    <physiologicalReaction direction="left-to-right" evidence="12">
        <dbReference type="Rhea" id="RHEA:13066"/>
    </physiologicalReaction>
</comment>
<dbReference type="InterPro" id="IPR015342">
    <property type="entry name" value="PEX1-N_C-lobe"/>
</dbReference>
<proteinExistence type="inferred from homology"/>
<evidence type="ECO:0000256" key="6">
    <source>
        <dbReference type="ARBA" id="ARBA00022801"/>
    </source>
</evidence>
<keyword evidence="4" id="KW-0962">Peroxisome biogenesis</keyword>
<feature type="compositionally biased region" description="Basic and acidic residues" evidence="13">
    <location>
        <begin position="242"/>
        <end position="257"/>
    </location>
</feature>
<dbReference type="SMART" id="SM00382">
    <property type="entry name" value="AAA"/>
    <property type="match status" value="2"/>
</dbReference>
<dbReference type="PANTHER" id="PTHR23077:SF12">
    <property type="entry name" value="PEROXISOMAL ATPASE PEX1"/>
    <property type="match status" value="1"/>
</dbReference>
<evidence type="ECO:0000256" key="8">
    <source>
        <dbReference type="ARBA" id="ARBA00022927"/>
    </source>
</evidence>
<reference evidence="16" key="1">
    <citation type="submission" date="2025-08" db="UniProtKB">
        <authorList>
            <consortium name="RefSeq"/>
        </authorList>
    </citation>
    <scope>IDENTIFICATION</scope>
    <source>
        <tissue evidence="16">Stem</tissue>
    </source>
</reference>
<evidence type="ECO:0000256" key="9">
    <source>
        <dbReference type="ARBA" id="ARBA00023136"/>
    </source>
</evidence>
<dbReference type="SUPFAM" id="SSF54585">
    <property type="entry name" value="Cdc48 domain 2-like"/>
    <property type="match status" value="1"/>
</dbReference>
<keyword evidence="7" id="KW-0067">ATP-binding</keyword>
<sequence>MELEVRTVGGMENCFVSLPLVLIQTLERRPGFASAMDRLPEILVLELRNSSSDEVWTVSWSGATSTSSAIEVCKQFADCISLPDCTTVQVRAVSNVPNATEVLIEPYSEDDWEVLELNAEIAEAAMLNQVRIIHEAMRFPLWLHGRTVVTFRVVSTSPKRAVVQLVRGTEVEVLSKTRKKFLDSRKAMLRVQDLDKRLIYNSNCTGIEVRVVPTSVAFIHPQTAKSFSLNSLELVSILPRSSRKDSGKRSENNDLGKLKGSTAKSNSGERNNGEKNRPAIVYLLNSNLVNEGHIMLARSLRLYLRINLHSWIKVLLSPRAGMWFGTHNIPLPGHILVCGPPGSGKTLLARAAAKFLQEYEDLLAHVVFVYCSQLASEKVQTIRQSLLNYVSEALEHAPSLIVFDDLDSIILSTSDSEGSQPSTSMSAITEFLIDMIDEYEEKRNNSCQVGPIAFVASVQTLDKIPQSLRSSGRFDFHVELPAPAALERAAILKHEIQRRALDCSDVTLQDIASKCDGYDAYDLEILVDRAVHAAVSRFLPLHFAHNQNQNPTLVENDFSLAMNEFVPASMRDITKPAAEGGRSGWDDVGGLVEVKSSIKEMIVFPSKFPNIFAQAPLRLRSNVLLYGPPGCGKTHIVGAAAAACSLRFISVKGPELLNKYVGASEQAVRDIFSKATAASPCILFFDEFDSIAPKRGHDNTGVTDRVVNQFLTELDGVEVLTGVFVFAATSRPDLLDAALLRPGRLDRLLFCDFPSPVERLNILQVLSTKLPLANDVDLEPIAYMTEGFSGADLQALLSDAQLAAVHEHLDSVNANDPAQKPIISNALLKETAGKARPSVSETEKQRLYGIYRQFLDAKKSVSAQTRDAKGKRATLA</sequence>
<feature type="domain" description="AAA+ ATPase" evidence="14">
    <location>
        <begin position="619"/>
        <end position="755"/>
    </location>
</feature>
<dbReference type="Gene3D" id="3.10.330.10">
    <property type="match status" value="1"/>
</dbReference>
<comment type="subcellular location">
    <subcellularLocation>
        <location evidence="1">Membrane</location>
    </subcellularLocation>
</comment>
<feature type="region of interest" description="Disordered" evidence="13">
    <location>
        <begin position="242"/>
        <end position="273"/>
    </location>
</feature>
<gene>
    <name evidence="16" type="primary">LOC103498290</name>
</gene>
<dbReference type="CDD" id="cd19526">
    <property type="entry name" value="RecA-like_PEX1_r2"/>
    <property type="match status" value="1"/>
</dbReference>
<accession>A0ABM3KFL7</accession>
<evidence type="ECO:0000256" key="1">
    <source>
        <dbReference type="ARBA" id="ARBA00004370"/>
    </source>
</evidence>
<dbReference type="RefSeq" id="XP_050936580.1">
    <property type="nucleotide sequence ID" value="XM_051080623.1"/>
</dbReference>
<comment type="similarity">
    <text evidence="2">Belongs to the AAA ATPase family.</text>
</comment>
<evidence type="ECO:0000256" key="4">
    <source>
        <dbReference type="ARBA" id="ARBA00022593"/>
    </source>
</evidence>
<dbReference type="PROSITE" id="PS00674">
    <property type="entry name" value="AAA"/>
    <property type="match status" value="1"/>
</dbReference>
<keyword evidence="9" id="KW-0472">Membrane</keyword>
<keyword evidence="5" id="KW-0547">Nucleotide-binding</keyword>
<organism evidence="15 16">
    <name type="scientific">Cucumis melo</name>
    <name type="common">Muskmelon</name>
    <dbReference type="NCBI Taxonomy" id="3656"/>
    <lineage>
        <taxon>Eukaryota</taxon>
        <taxon>Viridiplantae</taxon>
        <taxon>Streptophyta</taxon>
        <taxon>Embryophyta</taxon>
        <taxon>Tracheophyta</taxon>
        <taxon>Spermatophyta</taxon>
        <taxon>Magnoliopsida</taxon>
        <taxon>eudicotyledons</taxon>
        <taxon>Gunneridae</taxon>
        <taxon>Pentapetalae</taxon>
        <taxon>rosids</taxon>
        <taxon>fabids</taxon>
        <taxon>Cucurbitales</taxon>
        <taxon>Cucurbitaceae</taxon>
        <taxon>Benincaseae</taxon>
        <taxon>Cucumis</taxon>
    </lineage>
</organism>
<dbReference type="InterPro" id="IPR003959">
    <property type="entry name" value="ATPase_AAA_core"/>
</dbReference>
<dbReference type="InterPro" id="IPR003593">
    <property type="entry name" value="AAA+_ATPase"/>
</dbReference>
<dbReference type="InterPro" id="IPR027417">
    <property type="entry name" value="P-loop_NTPase"/>
</dbReference>
<dbReference type="Proteomes" id="UP001652600">
    <property type="component" value="Chromosome 12"/>
</dbReference>
<dbReference type="GeneID" id="103498290"/>
<keyword evidence="6" id="KW-0378">Hydrolase</keyword>
<feature type="domain" description="AAA+ ATPase" evidence="14">
    <location>
        <begin position="331"/>
        <end position="484"/>
    </location>
</feature>
<dbReference type="PANTHER" id="PTHR23077">
    <property type="entry name" value="AAA-FAMILY ATPASE"/>
    <property type="match status" value="1"/>
</dbReference>
<dbReference type="InterPro" id="IPR050168">
    <property type="entry name" value="AAA_ATPase_domain"/>
</dbReference>
<dbReference type="Pfam" id="PF17862">
    <property type="entry name" value="AAA_lid_3"/>
    <property type="match status" value="1"/>
</dbReference>
<name>A0ABM3KFL7_CUCME</name>
<evidence type="ECO:0000313" key="15">
    <source>
        <dbReference type="Proteomes" id="UP001652600"/>
    </source>
</evidence>
<keyword evidence="3" id="KW-0813">Transport</keyword>
<dbReference type="InterPro" id="IPR009010">
    <property type="entry name" value="Asp_de-COase-like_dom_sf"/>
</dbReference>
<dbReference type="CDD" id="cd19481">
    <property type="entry name" value="RecA-like_protease"/>
    <property type="match status" value="1"/>
</dbReference>
<dbReference type="InterPro" id="IPR041569">
    <property type="entry name" value="AAA_lid_3"/>
</dbReference>
<evidence type="ECO:0000313" key="16">
    <source>
        <dbReference type="RefSeq" id="XP_050936580.1"/>
    </source>
</evidence>
<dbReference type="Pfam" id="PF09262">
    <property type="entry name" value="PEX-1N"/>
    <property type="match status" value="1"/>
</dbReference>
<dbReference type="SUPFAM" id="SSF52540">
    <property type="entry name" value="P-loop containing nucleoside triphosphate hydrolases"/>
    <property type="match status" value="2"/>
</dbReference>